<dbReference type="HAMAP" id="MF_00022">
    <property type="entry name" value="Glu_tRNA_synth_type1"/>
    <property type="match status" value="1"/>
</dbReference>
<dbReference type="GO" id="GO:0006424">
    <property type="term" value="P:glutamyl-tRNA aminoacylation"/>
    <property type="evidence" value="ECO:0007669"/>
    <property type="project" value="InterPro"/>
</dbReference>
<keyword evidence="4 17" id="KW-0436">Ligase</keyword>
<dbReference type="SUPFAM" id="SSF52374">
    <property type="entry name" value="Nucleotidylyl transferase"/>
    <property type="match status" value="1"/>
</dbReference>
<dbReference type="SUPFAM" id="SSF48163">
    <property type="entry name" value="An anticodon-binding domain of class I aminoacyl-tRNA synthetases"/>
    <property type="match status" value="1"/>
</dbReference>
<dbReference type="EC" id="6.1.1.17" evidence="3"/>
<feature type="domain" description="Aminoacyl-tRNA synthetase class I anticodon-binding" evidence="20">
    <location>
        <begin position="338"/>
        <end position="462"/>
    </location>
</feature>
<comment type="catalytic activity">
    <reaction evidence="14">
        <text>tRNA(Glu) + L-glutamate + ATP = L-glutamyl-tRNA(Glu) + AMP + diphosphate</text>
        <dbReference type="Rhea" id="RHEA:23540"/>
        <dbReference type="Rhea" id="RHEA-COMP:9663"/>
        <dbReference type="Rhea" id="RHEA-COMP:9680"/>
        <dbReference type="ChEBI" id="CHEBI:29985"/>
        <dbReference type="ChEBI" id="CHEBI:30616"/>
        <dbReference type="ChEBI" id="CHEBI:33019"/>
        <dbReference type="ChEBI" id="CHEBI:78442"/>
        <dbReference type="ChEBI" id="CHEBI:78520"/>
        <dbReference type="ChEBI" id="CHEBI:456215"/>
        <dbReference type="EC" id="6.1.1.17"/>
    </reaction>
    <physiologicalReaction direction="left-to-right" evidence="14">
        <dbReference type="Rhea" id="RHEA:23541"/>
    </physiologicalReaction>
</comment>
<dbReference type="InterPro" id="IPR004527">
    <property type="entry name" value="Glu-tRNA-ligase_bac/mito"/>
</dbReference>
<evidence type="ECO:0000256" key="7">
    <source>
        <dbReference type="ARBA" id="ARBA00022917"/>
    </source>
</evidence>
<dbReference type="InterPro" id="IPR020751">
    <property type="entry name" value="aa-tRNA-synth_I_codon-bd_sub2"/>
</dbReference>
<keyword evidence="6 17" id="KW-0067">ATP-binding</keyword>
<evidence type="ECO:0000256" key="8">
    <source>
        <dbReference type="ARBA" id="ARBA00023146"/>
    </source>
</evidence>
<dbReference type="GO" id="GO:0005524">
    <property type="term" value="F:ATP binding"/>
    <property type="evidence" value="ECO:0007669"/>
    <property type="project" value="UniProtKB-KW"/>
</dbReference>
<dbReference type="InterPro" id="IPR020058">
    <property type="entry name" value="Glu/Gln-tRNA-synth_Ib_cat-dom"/>
</dbReference>
<feature type="domain" description="Glutamyl/glutaminyl-tRNA synthetase class Ib catalytic" evidence="19">
    <location>
        <begin position="7"/>
        <end position="325"/>
    </location>
</feature>
<dbReference type="GO" id="GO:0004818">
    <property type="term" value="F:glutamate-tRNA ligase activity"/>
    <property type="evidence" value="ECO:0007669"/>
    <property type="project" value="UniProtKB-EC"/>
</dbReference>
<reference evidence="21" key="1">
    <citation type="journal article" date="2021" name="Genome Biol. Evol.">
        <title>A High-Quality Reference Genome for a Parasitic Bivalve with Doubly Uniparental Inheritance (Bivalvia: Unionida).</title>
        <authorList>
            <person name="Smith C.H."/>
        </authorList>
    </citation>
    <scope>NUCLEOTIDE SEQUENCE</scope>
    <source>
        <strain evidence="21">CHS0354</strain>
    </source>
</reference>
<dbReference type="EMBL" id="JAEAOA010000186">
    <property type="protein sequence ID" value="KAK3604256.1"/>
    <property type="molecule type" value="Genomic_DNA"/>
</dbReference>
<reference evidence="21" key="2">
    <citation type="journal article" date="2021" name="Genome Biol. Evol.">
        <title>Developing a high-quality reference genome for a parasitic bivalve with doubly uniparental inheritance (Bivalvia: Unionida).</title>
        <authorList>
            <person name="Smith C.H."/>
        </authorList>
    </citation>
    <scope>NUCLEOTIDE SEQUENCE</scope>
    <source>
        <strain evidence="21">CHS0354</strain>
        <tissue evidence="21">Mantle</tissue>
    </source>
</reference>
<evidence type="ECO:0000259" key="20">
    <source>
        <dbReference type="Pfam" id="PF19269"/>
    </source>
</evidence>
<dbReference type="InterPro" id="IPR049940">
    <property type="entry name" value="GluQ/Sye"/>
</dbReference>
<dbReference type="GO" id="GO:0000049">
    <property type="term" value="F:tRNA binding"/>
    <property type="evidence" value="ECO:0007669"/>
    <property type="project" value="InterPro"/>
</dbReference>
<evidence type="ECO:0000313" key="22">
    <source>
        <dbReference type="Proteomes" id="UP001195483"/>
    </source>
</evidence>
<dbReference type="NCBIfam" id="TIGR00464">
    <property type="entry name" value="gltX_bact"/>
    <property type="match status" value="1"/>
</dbReference>
<comment type="catalytic activity">
    <reaction evidence="15">
        <text>tRNA(Glx) + L-glutamate + ATP = L-glutamyl-tRNA(Glx) + AMP + diphosphate</text>
        <dbReference type="Rhea" id="RHEA:18397"/>
        <dbReference type="Rhea" id="RHEA-COMP:9713"/>
        <dbReference type="Rhea" id="RHEA-COMP:9716"/>
        <dbReference type="ChEBI" id="CHEBI:29985"/>
        <dbReference type="ChEBI" id="CHEBI:30616"/>
        <dbReference type="ChEBI" id="CHEBI:33019"/>
        <dbReference type="ChEBI" id="CHEBI:78442"/>
        <dbReference type="ChEBI" id="CHEBI:78520"/>
        <dbReference type="ChEBI" id="CHEBI:456215"/>
        <dbReference type="EC" id="6.1.1.24"/>
    </reaction>
    <physiologicalReaction direction="left-to-right" evidence="15">
        <dbReference type="Rhea" id="RHEA:18398"/>
    </physiologicalReaction>
</comment>
<evidence type="ECO:0000256" key="18">
    <source>
        <dbReference type="SAM" id="MobiDB-lite"/>
    </source>
</evidence>
<sequence>MATNQPKIRVRFAPSPTGFLHVGGLRTALFNYLFAKSQKGDFILRIEDTDRERLVDGAAENLIKSLQSVGLMFDEGPGIGGKCAPYVQSERLEHYRTHTDLLLEKDRAYRCFCTSEELDAMREEQKRRKMQTRYTGKCRRLTPAEIEDRLKRGIPYTIRMKINYSAVEVVFNDLIRGRISIKTSQLEDQVLMKSDGYPTYHLANVVDDRLMGITHVIRGEEWLPSTPKHVLLYQYFDRTPPHFAHLPLLLNPDKSKLSKRQGDVATEDFLKKGYLPEALINFIALLGWNSGDDREIYSTDELIQEFSLEKIGKAGAVFDLQKLNWMNKSYIAKLTADELLERLTPYLNETYRSQDKIRLAEALALARGGLIKLSDINEKLDFLLNDGVEFTDPALRALVQTPDAKRIFSEFITEAEQLTDWNEQSITLIMKNIQKKTGIKGKDLWIPVRIAVSHEEHGPELPILSVFYGCNRQKQEQKNTEQSVHPAQEEVVKNEPADAETFEEVTPEEIARLNDTIKTQKLNTGEQIMQAYAPKEVSAEGNYSYTVSEASLSGTLKQITLTEEGLPDDSVVARKIIIIADYTTGQQ</sequence>
<evidence type="ECO:0000256" key="14">
    <source>
        <dbReference type="ARBA" id="ARBA00047366"/>
    </source>
</evidence>
<dbReference type="InterPro" id="IPR045462">
    <property type="entry name" value="aa-tRNA-synth_I_cd-bd"/>
</dbReference>
<evidence type="ECO:0000256" key="12">
    <source>
        <dbReference type="ARBA" id="ARBA00044251"/>
    </source>
</evidence>
<dbReference type="Proteomes" id="UP001195483">
    <property type="component" value="Unassembled WGS sequence"/>
</dbReference>
<name>A0AAE0T608_9BIVA</name>
<keyword evidence="22" id="KW-1185">Reference proteome</keyword>
<evidence type="ECO:0000256" key="13">
    <source>
        <dbReference type="ARBA" id="ARBA00044313"/>
    </source>
</evidence>
<evidence type="ECO:0000259" key="19">
    <source>
        <dbReference type="Pfam" id="PF00749"/>
    </source>
</evidence>
<keyword evidence="7 17" id="KW-0648">Protein biosynthesis</keyword>
<evidence type="ECO:0000256" key="15">
    <source>
        <dbReference type="ARBA" id="ARBA00047479"/>
    </source>
</evidence>
<dbReference type="PROSITE" id="PS00178">
    <property type="entry name" value="AA_TRNA_LIGASE_I"/>
    <property type="match status" value="1"/>
</dbReference>
<feature type="compositionally biased region" description="Basic and acidic residues" evidence="18">
    <location>
        <begin position="487"/>
        <end position="496"/>
    </location>
</feature>
<dbReference type="Pfam" id="PF19269">
    <property type="entry name" value="Anticodon_2"/>
    <property type="match status" value="1"/>
</dbReference>
<evidence type="ECO:0000313" key="21">
    <source>
        <dbReference type="EMBL" id="KAK3604256.1"/>
    </source>
</evidence>
<keyword evidence="5 17" id="KW-0547">Nucleotide-binding</keyword>
<evidence type="ECO:0000256" key="6">
    <source>
        <dbReference type="ARBA" id="ARBA00022840"/>
    </source>
</evidence>
<dbReference type="PANTHER" id="PTHR43311">
    <property type="entry name" value="GLUTAMATE--TRNA LIGASE"/>
    <property type="match status" value="1"/>
</dbReference>
<dbReference type="InterPro" id="IPR008925">
    <property type="entry name" value="aa_tRNA-synth_I_cd-bd_sf"/>
</dbReference>
<dbReference type="PRINTS" id="PR00987">
    <property type="entry name" value="TRNASYNTHGLU"/>
</dbReference>
<dbReference type="InterPro" id="IPR033910">
    <property type="entry name" value="GluRS_core"/>
</dbReference>
<comment type="caution">
    <text evidence="21">The sequence shown here is derived from an EMBL/GenBank/DDBJ whole genome shotgun (WGS) entry which is preliminary data.</text>
</comment>
<dbReference type="Pfam" id="PF00749">
    <property type="entry name" value="tRNA-synt_1c"/>
    <property type="match status" value="1"/>
</dbReference>
<dbReference type="AlphaFoldDB" id="A0AAE0T608"/>
<reference evidence="21" key="3">
    <citation type="submission" date="2023-05" db="EMBL/GenBank/DDBJ databases">
        <authorList>
            <person name="Smith C.H."/>
        </authorList>
    </citation>
    <scope>NUCLEOTIDE SEQUENCE</scope>
    <source>
        <strain evidence="21">CHS0354</strain>
        <tissue evidence="21">Mantle</tissue>
    </source>
</reference>
<comment type="catalytic activity">
    <reaction evidence="16">
        <text>tRNA(Gln) + L-glutamate + ATP = L-glutamyl-tRNA(Gln) + AMP + diphosphate</text>
        <dbReference type="Rhea" id="RHEA:64612"/>
        <dbReference type="Rhea" id="RHEA-COMP:9662"/>
        <dbReference type="Rhea" id="RHEA-COMP:9684"/>
        <dbReference type="ChEBI" id="CHEBI:29985"/>
        <dbReference type="ChEBI" id="CHEBI:30616"/>
        <dbReference type="ChEBI" id="CHEBI:33019"/>
        <dbReference type="ChEBI" id="CHEBI:78442"/>
        <dbReference type="ChEBI" id="CHEBI:78520"/>
        <dbReference type="ChEBI" id="CHEBI:456215"/>
    </reaction>
    <physiologicalReaction direction="left-to-right" evidence="16">
        <dbReference type="Rhea" id="RHEA:64613"/>
    </physiologicalReaction>
</comment>
<dbReference type="Gene3D" id="3.40.50.620">
    <property type="entry name" value="HUPs"/>
    <property type="match status" value="1"/>
</dbReference>
<dbReference type="GO" id="GO:0050561">
    <property type="term" value="F:glutamate-tRNA(Gln) ligase activity"/>
    <property type="evidence" value="ECO:0007669"/>
    <property type="project" value="UniProtKB-EC"/>
</dbReference>
<feature type="region of interest" description="Disordered" evidence="18">
    <location>
        <begin position="477"/>
        <end position="503"/>
    </location>
</feature>
<dbReference type="InterPro" id="IPR001412">
    <property type="entry name" value="aa-tRNA-synth_I_CS"/>
</dbReference>
<evidence type="ECO:0000256" key="16">
    <source>
        <dbReference type="ARBA" id="ARBA00047689"/>
    </source>
</evidence>
<proteinExistence type="inferred from homology"/>
<evidence type="ECO:0000256" key="5">
    <source>
        <dbReference type="ARBA" id="ARBA00022741"/>
    </source>
</evidence>
<keyword evidence="8 17" id="KW-0030">Aminoacyl-tRNA synthetase</keyword>
<evidence type="ECO:0000256" key="10">
    <source>
        <dbReference type="ARBA" id="ARBA00044054"/>
    </source>
</evidence>
<evidence type="ECO:0000256" key="3">
    <source>
        <dbReference type="ARBA" id="ARBA00012835"/>
    </source>
</evidence>
<comment type="similarity">
    <text evidence="2">Belongs to the class-I aminoacyl-tRNA synthetase family. Glutamate--tRNA ligase type 1 subfamily.</text>
</comment>
<dbReference type="EC" id="6.1.1.24" evidence="10"/>
<evidence type="ECO:0000256" key="17">
    <source>
        <dbReference type="RuleBase" id="RU363037"/>
    </source>
</evidence>
<dbReference type="InterPro" id="IPR000924">
    <property type="entry name" value="Glu/Gln-tRNA-synth"/>
</dbReference>
<protein>
    <recommendedName>
        <fullName evidence="11">Nondiscriminating glutamyl-tRNA synthetase EARS2, mitochondrial</fullName>
        <ecNumber evidence="3">6.1.1.17</ecNumber>
        <ecNumber evidence="10">6.1.1.24</ecNumber>
    </recommendedName>
    <alternativeName>
        <fullName evidence="13">Glutamate--tRNA(Gln) ligase EARS2, mitochondrial</fullName>
    </alternativeName>
    <alternativeName>
        <fullName evidence="9">Glutamyl-tRNA synthetase</fullName>
    </alternativeName>
    <alternativeName>
        <fullName evidence="12">Mitochondrial glutamyl-tRNA synthetase</fullName>
    </alternativeName>
</protein>
<accession>A0AAE0T608</accession>
<dbReference type="InterPro" id="IPR014729">
    <property type="entry name" value="Rossmann-like_a/b/a_fold"/>
</dbReference>
<dbReference type="GO" id="GO:0008270">
    <property type="term" value="F:zinc ion binding"/>
    <property type="evidence" value="ECO:0007669"/>
    <property type="project" value="InterPro"/>
</dbReference>
<dbReference type="CDD" id="cd00808">
    <property type="entry name" value="GluRS_core"/>
    <property type="match status" value="1"/>
</dbReference>
<evidence type="ECO:0000256" key="9">
    <source>
        <dbReference type="ARBA" id="ARBA00030865"/>
    </source>
</evidence>
<dbReference type="GO" id="GO:0005739">
    <property type="term" value="C:mitochondrion"/>
    <property type="evidence" value="ECO:0007669"/>
    <property type="project" value="UniProtKB-SubCell"/>
</dbReference>
<evidence type="ECO:0000256" key="2">
    <source>
        <dbReference type="ARBA" id="ARBA00007894"/>
    </source>
</evidence>
<comment type="subcellular location">
    <subcellularLocation>
        <location evidence="1">Mitochondrion</location>
    </subcellularLocation>
</comment>
<organism evidence="21 22">
    <name type="scientific">Potamilus streckersoni</name>
    <dbReference type="NCBI Taxonomy" id="2493646"/>
    <lineage>
        <taxon>Eukaryota</taxon>
        <taxon>Metazoa</taxon>
        <taxon>Spiralia</taxon>
        <taxon>Lophotrochozoa</taxon>
        <taxon>Mollusca</taxon>
        <taxon>Bivalvia</taxon>
        <taxon>Autobranchia</taxon>
        <taxon>Heteroconchia</taxon>
        <taxon>Palaeoheterodonta</taxon>
        <taxon>Unionida</taxon>
        <taxon>Unionoidea</taxon>
        <taxon>Unionidae</taxon>
        <taxon>Ambleminae</taxon>
        <taxon>Lampsilini</taxon>
        <taxon>Potamilus</taxon>
    </lineage>
</organism>
<dbReference type="PANTHER" id="PTHR43311:SF2">
    <property type="entry name" value="GLUTAMATE--TRNA LIGASE, MITOCHONDRIAL-RELATED"/>
    <property type="match status" value="1"/>
</dbReference>
<evidence type="ECO:0000256" key="4">
    <source>
        <dbReference type="ARBA" id="ARBA00022598"/>
    </source>
</evidence>
<dbReference type="Gene3D" id="1.10.10.350">
    <property type="match status" value="1"/>
</dbReference>
<evidence type="ECO:0000256" key="11">
    <source>
        <dbReference type="ARBA" id="ARBA00044142"/>
    </source>
</evidence>
<gene>
    <name evidence="21" type="ORF">CHS0354_002064</name>
</gene>
<dbReference type="FunFam" id="3.40.50.620:FF:000045">
    <property type="entry name" value="Glutamate--tRNA ligase, mitochondrial"/>
    <property type="match status" value="1"/>
</dbReference>
<evidence type="ECO:0000256" key="1">
    <source>
        <dbReference type="ARBA" id="ARBA00004173"/>
    </source>
</evidence>